<dbReference type="Proteomes" id="UP001226160">
    <property type="component" value="Unassembled WGS sequence"/>
</dbReference>
<name>A0AAP4F8J2_9CORY</name>
<dbReference type="AlphaFoldDB" id="A0AAP4F8J2"/>
<comment type="caution">
    <text evidence="1">The sequence shown here is derived from an EMBL/GenBank/DDBJ whole genome shotgun (WGS) entry which is preliminary data.</text>
</comment>
<proteinExistence type="predicted"/>
<reference evidence="1" key="1">
    <citation type="submission" date="2023-05" db="EMBL/GenBank/DDBJ databases">
        <title>Metabolic capabilities are highly conserved among human nasal-associated Corynebacterium species in pangenomic analyses.</title>
        <authorList>
            <person name="Tran T.H."/>
            <person name="Roberts A.Q."/>
            <person name="Escapa I.F."/>
            <person name="Gao W."/>
            <person name="Conlan S."/>
            <person name="Kong H."/>
            <person name="Segre J.A."/>
            <person name="Kelly M.S."/>
            <person name="Lemon K.P."/>
        </authorList>
    </citation>
    <scope>NUCLEOTIDE SEQUENCE</scope>
    <source>
        <strain evidence="1">KPL2654</strain>
    </source>
</reference>
<protein>
    <submittedName>
        <fullName evidence="1">Uncharacterized protein</fullName>
    </submittedName>
</protein>
<organism evidence="1 2">
    <name type="scientific">Corynebacterium propinquum</name>
    <dbReference type="NCBI Taxonomy" id="43769"/>
    <lineage>
        <taxon>Bacteria</taxon>
        <taxon>Bacillati</taxon>
        <taxon>Actinomycetota</taxon>
        <taxon>Actinomycetes</taxon>
        <taxon>Mycobacteriales</taxon>
        <taxon>Corynebacteriaceae</taxon>
        <taxon>Corynebacterium</taxon>
    </lineage>
</organism>
<accession>A0AAP4F8J2</accession>
<evidence type="ECO:0000313" key="1">
    <source>
        <dbReference type="EMBL" id="MDK4326769.1"/>
    </source>
</evidence>
<gene>
    <name evidence="1" type="ORF">QPX54_09680</name>
</gene>
<sequence length="95" mass="10577">MMKIVVTHKLWRQSWWLNQNPADVGLALRMTAYIADTGASPHVDTKVVRSMLGGSWWQIFRMLRAGLLNTDSAGIFPKTVFLTTAPGLCAFPEEG</sequence>
<evidence type="ECO:0000313" key="2">
    <source>
        <dbReference type="Proteomes" id="UP001226160"/>
    </source>
</evidence>
<dbReference type="EMBL" id="JASNVP010000009">
    <property type="protein sequence ID" value="MDK4326769.1"/>
    <property type="molecule type" value="Genomic_DNA"/>
</dbReference>
<dbReference type="RefSeq" id="WP_284589946.1">
    <property type="nucleotide sequence ID" value="NZ_JASNVP010000009.1"/>
</dbReference>